<accession>A0ABW7IVK1</accession>
<evidence type="ECO:0000256" key="6">
    <source>
        <dbReference type="ARBA" id="ARBA00023285"/>
    </source>
</evidence>
<evidence type="ECO:0000313" key="13">
    <source>
        <dbReference type="Proteomes" id="UP001607151"/>
    </source>
</evidence>
<comment type="caution">
    <text evidence="12">The sequence shown here is derived from an EMBL/GenBank/DDBJ whole genome shotgun (WGS) entry which is preliminary data.</text>
</comment>
<evidence type="ECO:0000256" key="4">
    <source>
        <dbReference type="ARBA" id="ARBA00022842"/>
    </source>
</evidence>
<dbReference type="SUPFAM" id="SSF54631">
    <property type="entry name" value="CBS-domain pair"/>
    <property type="match status" value="1"/>
</dbReference>
<dbReference type="InterPro" id="IPR046342">
    <property type="entry name" value="CBS_dom_sf"/>
</dbReference>
<proteinExistence type="inferred from homology"/>
<evidence type="ECO:0000256" key="7">
    <source>
        <dbReference type="ARBA" id="ARBA00037273"/>
    </source>
</evidence>
<feature type="domain" description="CBS" evidence="11">
    <location>
        <begin position="144"/>
        <end position="201"/>
    </location>
</feature>
<dbReference type="NCBIfam" id="NF011675">
    <property type="entry name" value="PRK15094.1"/>
    <property type="match status" value="1"/>
</dbReference>
<dbReference type="Proteomes" id="UP001607151">
    <property type="component" value="Unassembled WGS sequence"/>
</dbReference>
<dbReference type="Pfam" id="PF03471">
    <property type="entry name" value="CorC_HlyC"/>
    <property type="match status" value="1"/>
</dbReference>
<dbReference type="PROSITE" id="PS51371">
    <property type="entry name" value="CBS"/>
    <property type="match status" value="2"/>
</dbReference>
<sequence>MNDSTSPSHNEGNNDKSDGPSRKSFFERLAHLFQGDPKDRQELVEVFRDSEENDLIDPDTRDMLEGVMEISEMRVRDIMIPRSQMVTINRDYDLDSLATLIIEATHSRYPVINEDKDHIEGILLAKDLLRYLVSDSTEFILSEVVRPAVVVPESKRVDRLLKEFREERYHMAIVVDEFGGVSGLVTIEDILEEIVGEIEDEFDDEEAADIRQLSKHTFSVRALTDIDDFNDAFNTNFSDEEVDTIGGLVTLTFGHLPERGEMVELDGYTFKVTAADNRKVVQLQVTIPTNSETNIEPENSDTSNRNS</sequence>
<evidence type="ECO:0000256" key="8">
    <source>
        <dbReference type="ARBA" id="ARBA00040729"/>
    </source>
</evidence>
<feature type="domain" description="CBS" evidence="11">
    <location>
        <begin position="79"/>
        <end position="138"/>
    </location>
</feature>
<dbReference type="Pfam" id="PF21917">
    <property type="entry name" value="NMB0537_N"/>
    <property type="match status" value="1"/>
</dbReference>
<evidence type="ECO:0000259" key="11">
    <source>
        <dbReference type="PROSITE" id="PS51371"/>
    </source>
</evidence>
<keyword evidence="3" id="KW-0677">Repeat</keyword>
<dbReference type="SMART" id="SM00116">
    <property type="entry name" value="CBS"/>
    <property type="match status" value="2"/>
</dbReference>
<keyword evidence="4" id="KW-0460">Magnesium</keyword>
<feature type="compositionally biased region" description="Polar residues" evidence="10">
    <location>
        <begin position="1"/>
        <end position="11"/>
    </location>
</feature>
<feature type="compositionally biased region" description="Basic and acidic residues" evidence="10">
    <location>
        <begin position="12"/>
        <end position="22"/>
    </location>
</feature>
<dbReference type="RefSeq" id="WP_089137470.1">
    <property type="nucleotide sequence ID" value="NZ_AP018685.1"/>
</dbReference>
<dbReference type="EMBL" id="JBIHSN010000002">
    <property type="protein sequence ID" value="MFH0265681.1"/>
    <property type="molecule type" value="Genomic_DNA"/>
</dbReference>
<comment type="function">
    <text evidence="7">Plays a role in the transport of magnesium and cobalt ions.</text>
</comment>
<evidence type="ECO:0000256" key="2">
    <source>
        <dbReference type="ARBA" id="ARBA00022448"/>
    </source>
</evidence>
<dbReference type="SMART" id="SM01091">
    <property type="entry name" value="CorC_HlyC"/>
    <property type="match status" value="1"/>
</dbReference>
<evidence type="ECO:0000256" key="9">
    <source>
        <dbReference type="PROSITE-ProRule" id="PRU00703"/>
    </source>
</evidence>
<dbReference type="SUPFAM" id="SSF56176">
    <property type="entry name" value="FAD-binding/transporter-associated domain-like"/>
    <property type="match status" value="1"/>
</dbReference>
<dbReference type="InterPro" id="IPR005170">
    <property type="entry name" value="Transptr-assoc_dom"/>
</dbReference>
<dbReference type="CDD" id="cd04590">
    <property type="entry name" value="CBS_pair_CorC_HlyC_assoc"/>
    <property type="match status" value="1"/>
</dbReference>
<dbReference type="InterPro" id="IPR044751">
    <property type="entry name" value="Ion_transp-like_CBS"/>
</dbReference>
<evidence type="ECO:0000256" key="1">
    <source>
        <dbReference type="ARBA" id="ARBA00006337"/>
    </source>
</evidence>
<reference evidence="12 13" key="1">
    <citation type="submission" date="2024-10" db="EMBL/GenBank/DDBJ databases">
        <authorList>
            <person name="Yibar A."/>
            <person name="Saticioglu I.B."/>
            <person name="Duman M."/>
            <person name="Ajmi N."/>
            <person name="Gurler F."/>
            <person name="Ay H."/>
            <person name="Onuk E."/>
            <person name="Guler S."/>
            <person name="Romalde J.L."/>
        </authorList>
    </citation>
    <scope>NUCLEOTIDE SEQUENCE [LARGE SCALE GENOMIC DNA]</scope>
    <source>
        <strain evidence="12 13">14-MA-B</strain>
    </source>
</reference>
<evidence type="ECO:0000313" key="12">
    <source>
        <dbReference type="EMBL" id="MFH0265681.1"/>
    </source>
</evidence>
<dbReference type="InterPro" id="IPR036318">
    <property type="entry name" value="FAD-bd_PCMH-like_sf"/>
</dbReference>
<dbReference type="PANTHER" id="PTHR22777:SF27">
    <property type="entry name" value="MAGNESIUM AND COBALT EFFLUX PROTEIN CORC"/>
    <property type="match status" value="1"/>
</dbReference>
<organism evidence="12 13">
    <name type="scientific">Vibrio rumoiensis</name>
    <dbReference type="NCBI Taxonomy" id="76258"/>
    <lineage>
        <taxon>Bacteria</taxon>
        <taxon>Pseudomonadati</taxon>
        <taxon>Pseudomonadota</taxon>
        <taxon>Gammaproteobacteria</taxon>
        <taxon>Vibrionales</taxon>
        <taxon>Vibrionaceae</taxon>
        <taxon>Vibrio</taxon>
    </lineage>
</organism>
<protein>
    <recommendedName>
        <fullName evidence="8">Magnesium and cobalt efflux protein CorC</fullName>
    </recommendedName>
</protein>
<dbReference type="InterPro" id="IPR016169">
    <property type="entry name" value="FAD-bd_PCMH_sub2"/>
</dbReference>
<keyword evidence="2" id="KW-0813">Transport</keyword>
<evidence type="ECO:0000256" key="3">
    <source>
        <dbReference type="ARBA" id="ARBA00022737"/>
    </source>
</evidence>
<evidence type="ECO:0000256" key="10">
    <source>
        <dbReference type="SAM" id="MobiDB-lite"/>
    </source>
</evidence>
<dbReference type="InterPro" id="IPR054115">
    <property type="entry name" value="CorC_N"/>
</dbReference>
<name>A0ABW7IVK1_9VIBR</name>
<dbReference type="PANTHER" id="PTHR22777">
    <property type="entry name" value="HEMOLYSIN-RELATED"/>
    <property type="match status" value="1"/>
</dbReference>
<keyword evidence="5 9" id="KW-0129">CBS domain</keyword>
<dbReference type="Pfam" id="PF00571">
    <property type="entry name" value="CBS"/>
    <property type="match status" value="2"/>
</dbReference>
<dbReference type="Gene3D" id="3.10.580.10">
    <property type="entry name" value="CBS-domain"/>
    <property type="match status" value="1"/>
</dbReference>
<evidence type="ECO:0000256" key="5">
    <source>
        <dbReference type="ARBA" id="ARBA00023122"/>
    </source>
</evidence>
<gene>
    <name evidence="12" type="primary">corC</name>
    <name evidence="12" type="ORF">ACGRQ9_09355</name>
</gene>
<keyword evidence="6" id="KW-0170">Cobalt</keyword>
<feature type="region of interest" description="Disordered" evidence="10">
    <location>
        <begin position="1"/>
        <end position="22"/>
    </location>
</feature>
<dbReference type="Gene3D" id="3.30.465.10">
    <property type="match status" value="1"/>
</dbReference>
<keyword evidence="13" id="KW-1185">Reference proteome</keyword>
<dbReference type="InterPro" id="IPR000644">
    <property type="entry name" value="CBS_dom"/>
</dbReference>
<comment type="similarity">
    <text evidence="1">Belongs to the UPF0053 family.</text>
</comment>